<dbReference type="PROSITE" id="PS01039">
    <property type="entry name" value="SBP_BACTERIAL_3"/>
    <property type="match status" value="1"/>
</dbReference>
<dbReference type="PATRIC" id="fig|171383.3.peg.235"/>
<comment type="similarity">
    <text evidence="2 4">Belongs to the bacterial solute-binding protein 3 family.</text>
</comment>
<name>A0A0M0I524_9VIBR</name>
<dbReference type="AlphaFoldDB" id="A0A0M0I524"/>
<protein>
    <submittedName>
        <fullName evidence="7">Nickel transporter</fullName>
    </submittedName>
</protein>
<feature type="chain" id="PRO_5005600635" evidence="5">
    <location>
        <begin position="21"/>
        <end position="259"/>
    </location>
</feature>
<evidence type="ECO:0000313" key="8">
    <source>
        <dbReference type="Proteomes" id="UP000037530"/>
    </source>
</evidence>
<dbReference type="EMBL" id="LHPI01000001">
    <property type="protein sequence ID" value="KOO09003.1"/>
    <property type="molecule type" value="Genomic_DNA"/>
</dbReference>
<dbReference type="InterPro" id="IPR001638">
    <property type="entry name" value="Solute-binding_3/MltF_N"/>
</dbReference>
<dbReference type="Pfam" id="PF00497">
    <property type="entry name" value="SBP_bac_3"/>
    <property type="match status" value="1"/>
</dbReference>
<feature type="domain" description="Solute-binding protein family 3/N-terminal" evidence="6">
    <location>
        <begin position="25"/>
        <end position="252"/>
    </location>
</feature>
<dbReference type="PANTHER" id="PTHR35936:SF17">
    <property type="entry name" value="ARGININE-BINDING EXTRACELLULAR PROTEIN ARTP"/>
    <property type="match status" value="1"/>
</dbReference>
<dbReference type="InterPro" id="IPR018313">
    <property type="entry name" value="SBP_3_CS"/>
</dbReference>
<dbReference type="GO" id="GO:0030313">
    <property type="term" value="C:cell envelope"/>
    <property type="evidence" value="ECO:0007669"/>
    <property type="project" value="UniProtKB-SubCell"/>
</dbReference>
<dbReference type="PANTHER" id="PTHR35936">
    <property type="entry name" value="MEMBRANE-BOUND LYTIC MUREIN TRANSGLYCOSYLASE F"/>
    <property type="match status" value="1"/>
</dbReference>
<evidence type="ECO:0000259" key="6">
    <source>
        <dbReference type="SMART" id="SM00062"/>
    </source>
</evidence>
<dbReference type="STRING" id="171383.AKJ31_01155"/>
<evidence type="ECO:0000256" key="2">
    <source>
        <dbReference type="ARBA" id="ARBA00010333"/>
    </source>
</evidence>
<proteinExistence type="inferred from homology"/>
<reference evidence="8" key="1">
    <citation type="submission" date="2015-08" db="EMBL/GenBank/DDBJ databases">
        <title>Vibrio galatheae sp. nov., a novel member of the Vibrionaceae family isolated from the Solomon Islands.</title>
        <authorList>
            <person name="Giubergia S."/>
            <person name="Machado H."/>
            <person name="Mateiu R.V."/>
            <person name="Gram L."/>
        </authorList>
    </citation>
    <scope>NUCLEOTIDE SEQUENCE [LARGE SCALE GENOMIC DNA]</scope>
    <source>
        <strain evidence="8">DSM 19134</strain>
    </source>
</reference>
<keyword evidence="8" id="KW-1185">Reference proteome</keyword>
<dbReference type="OrthoDB" id="9768183at2"/>
<evidence type="ECO:0000256" key="1">
    <source>
        <dbReference type="ARBA" id="ARBA00004196"/>
    </source>
</evidence>
<feature type="signal peptide" evidence="5">
    <location>
        <begin position="1"/>
        <end position="20"/>
    </location>
</feature>
<gene>
    <name evidence="7" type="ORF">AKJ31_01155</name>
</gene>
<evidence type="ECO:0000313" key="7">
    <source>
        <dbReference type="EMBL" id="KOO09003.1"/>
    </source>
</evidence>
<dbReference type="Gene3D" id="3.40.190.10">
    <property type="entry name" value="Periplasmic binding protein-like II"/>
    <property type="match status" value="2"/>
</dbReference>
<comment type="caution">
    <text evidence="7">The sequence shown here is derived from an EMBL/GenBank/DDBJ whole genome shotgun (WGS) entry which is preliminary data.</text>
</comment>
<evidence type="ECO:0000256" key="3">
    <source>
        <dbReference type="ARBA" id="ARBA00022729"/>
    </source>
</evidence>
<accession>A0A0M0I524</accession>
<dbReference type="SMART" id="SM00062">
    <property type="entry name" value="PBPb"/>
    <property type="match status" value="1"/>
</dbReference>
<dbReference type="RefSeq" id="WP_053407255.1">
    <property type="nucleotide sequence ID" value="NZ_DAIPHI010000150.1"/>
</dbReference>
<organism evidence="7 8">
    <name type="scientific">Vibrio hepatarius</name>
    <dbReference type="NCBI Taxonomy" id="171383"/>
    <lineage>
        <taxon>Bacteria</taxon>
        <taxon>Pseudomonadati</taxon>
        <taxon>Pseudomonadota</taxon>
        <taxon>Gammaproteobacteria</taxon>
        <taxon>Vibrionales</taxon>
        <taxon>Vibrionaceae</taxon>
        <taxon>Vibrio</taxon>
        <taxon>Vibrio oreintalis group</taxon>
    </lineage>
</organism>
<evidence type="ECO:0000256" key="5">
    <source>
        <dbReference type="SAM" id="SignalP"/>
    </source>
</evidence>
<sequence length="259" mass="28843">MKKILFALLVGFGLTSNAFAKEWNTIRFMVEGAYPPFNWTSEEGELVGFDVDLANALCDELNVKCVIRKQDWDGIIPALLARKSDAIIAAMTITPAREKKVAFTTPYAMVPQRFVMSKEREIDPSEKGMDGIVVGVQRATVGDQYLSHAYPNIELRRYNTFDEAFSDLISGRLDTVFGGAIGLRSGFLDTEDGQDFHFTGPSYTEPKWFGKGVGIAVRKQDKDLQALLNKGLEAVIVNGTHKKIASKYFSYDIYNVDGM</sequence>
<evidence type="ECO:0000256" key="4">
    <source>
        <dbReference type="RuleBase" id="RU003744"/>
    </source>
</evidence>
<keyword evidence="3 5" id="KW-0732">Signal</keyword>
<dbReference type="Proteomes" id="UP000037530">
    <property type="component" value="Unassembled WGS sequence"/>
</dbReference>
<comment type="subcellular location">
    <subcellularLocation>
        <location evidence="1">Cell envelope</location>
    </subcellularLocation>
</comment>
<dbReference type="SUPFAM" id="SSF53850">
    <property type="entry name" value="Periplasmic binding protein-like II"/>
    <property type="match status" value="1"/>
</dbReference>